<dbReference type="RefSeq" id="WP_188162988.1">
    <property type="nucleotide sequence ID" value="NZ_JACVVX010000001.1"/>
</dbReference>
<accession>A0A8J6U105</accession>
<evidence type="ECO:0000256" key="5">
    <source>
        <dbReference type="ARBA" id="ARBA00022840"/>
    </source>
</evidence>
<comment type="catalytic activity">
    <reaction evidence="1 6">
        <text>alpha-D-ribose 1,5-bisphosphate + ATP = 5-phospho-alpha-D-ribose 1-diphosphate + ADP</text>
        <dbReference type="Rhea" id="RHEA:20109"/>
        <dbReference type="ChEBI" id="CHEBI:30616"/>
        <dbReference type="ChEBI" id="CHEBI:58017"/>
        <dbReference type="ChEBI" id="CHEBI:68688"/>
        <dbReference type="ChEBI" id="CHEBI:456216"/>
        <dbReference type="EC" id="2.7.4.23"/>
    </reaction>
</comment>
<dbReference type="GO" id="GO:0019634">
    <property type="term" value="P:organic phosphonate metabolic process"/>
    <property type="evidence" value="ECO:0007669"/>
    <property type="project" value="UniProtKB-UniRule"/>
</dbReference>
<dbReference type="InterPro" id="IPR012699">
    <property type="entry name" value="PhnN"/>
</dbReference>
<feature type="binding site" evidence="6">
    <location>
        <begin position="28"/>
        <end position="35"/>
    </location>
    <ligand>
        <name>ATP</name>
        <dbReference type="ChEBI" id="CHEBI:30616"/>
    </ligand>
</feature>
<dbReference type="HAMAP" id="MF_00836">
    <property type="entry name" value="PhnN"/>
    <property type="match status" value="1"/>
</dbReference>
<proteinExistence type="inferred from homology"/>
<name>A0A8J6U105_9HYPH</name>
<keyword evidence="3 6" id="KW-0808">Transferase</keyword>
<reference evidence="7" key="1">
    <citation type="submission" date="2020-09" db="EMBL/GenBank/DDBJ databases">
        <title>Genome seq and assembly of Tianweitania sp.</title>
        <authorList>
            <person name="Chhetri G."/>
        </authorList>
    </citation>
    <scope>NUCLEOTIDE SEQUENCE</scope>
    <source>
        <strain evidence="7">Rool2</strain>
    </source>
</reference>
<keyword evidence="8" id="KW-1185">Reference proteome</keyword>
<dbReference type="GO" id="GO:0033863">
    <property type="term" value="F:ribose 1,5-bisphosphate phosphokinase activity"/>
    <property type="evidence" value="ECO:0007669"/>
    <property type="project" value="UniProtKB-UniRule"/>
</dbReference>
<protein>
    <recommendedName>
        <fullName evidence="6">Ribose 1,5-bisphosphate phosphokinase PhnN</fullName>
        <ecNumber evidence="6">2.7.4.23</ecNumber>
    </recommendedName>
    <alternativeName>
        <fullName evidence="6">Ribose 1,5-bisphosphokinase</fullName>
    </alternativeName>
</protein>
<comment type="pathway">
    <text evidence="2 6">Metabolic intermediate biosynthesis; 5-phospho-alpha-D-ribose 1-diphosphate biosynthesis; 5-phospho-alpha-D-ribose 1-diphosphate from D-ribose 5-phosphate (route II): step 3/3.</text>
</comment>
<dbReference type="UniPathway" id="UPA00087">
    <property type="reaction ID" value="UER00175"/>
</dbReference>
<evidence type="ECO:0000256" key="4">
    <source>
        <dbReference type="ARBA" id="ARBA00022741"/>
    </source>
</evidence>
<evidence type="ECO:0000256" key="3">
    <source>
        <dbReference type="ARBA" id="ARBA00022679"/>
    </source>
</evidence>
<gene>
    <name evidence="6 7" type="primary">phnN</name>
    <name evidence="7" type="ORF">ICI42_02740</name>
</gene>
<dbReference type="Proteomes" id="UP000643405">
    <property type="component" value="Unassembled WGS sequence"/>
</dbReference>
<evidence type="ECO:0000313" key="8">
    <source>
        <dbReference type="Proteomes" id="UP000643405"/>
    </source>
</evidence>
<keyword evidence="5 6" id="KW-0067">ATP-binding</keyword>
<evidence type="ECO:0000256" key="1">
    <source>
        <dbReference type="ARBA" id="ARBA00000373"/>
    </source>
</evidence>
<dbReference type="GO" id="GO:0006015">
    <property type="term" value="P:5-phosphoribose 1-diphosphate biosynthetic process"/>
    <property type="evidence" value="ECO:0007669"/>
    <property type="project" value="UniProtKB-UniRule"/>
</dbReference>
<dbReference type="EMBL" id="JACVVX010000001">
    <property type="protein sequence ID" value="MBD0413563.1"/>
    <property type="molecule type" value="Genomic_DNA"/>
</dbReference>
<comment type="similarity">
    <text evidence="6">Belongs to the ribose 1,5-bisphosphokinase family.</text>
</comment>
<dbReference type="EC" id="2.7.4.23" evidence="6"/>
<organism evidence="7 8">
    <name type="scientific">Oryzicola mucosus</name>
    <dbReference type="NCBI Taxonomy" id="2767425"/>
    <lineage>
        <taxon>Bacteria</taxon>
        <taxon>Pseudomonadati</taxon>
        <taxon>Pseudomonadota</taxon>
        <taxon>Alphaproteobacteria</taxon>
        <taxon>Hyphomicrobiales</taxon>
        <taxon>Phyllobacteriaceae</taxon>
        <taxon>Oryzicola</taxon>
    </lineage>
</organism>
<comment type="function">
    <text evidence="6">Catalyzes the phosphorylation of ribose 1,5-bisphosphate to 5-phospho-D-ribosyl alpha-1-diphosphate (PRPP).</text>
</comment>
<dbReference type="NCBIfam" id="TIGR02322">
    <property type="entry name" value="phosphon_PhnN"/>
    <property type="match status" value="1"/>
</dbReference>
<dbReference type="GO" id="GO:0005524">
    <property type="term" value="F:ATP binding"/>
    <property type="evidence" value="ECO:0007669"/>
    <property type="project" value="UniProtKB-KW"/>
</dbReference>
<dbReference type="InterPro" id="IPR027417">
    <property type="entry name" value="P-loop_NTPase"/>
</dbReference>
<keyword evidence="4 6" id="KW-0547">Nucleotide-binding</keyword>
<comment type="caution">
    <text evidence="7">The sequence shown here is derived from an EMBL/GenBank/DDBJ whole genome shotgun (WGS) entry which is preliminary data.</text>
</comment>
<evidence type="ECO:0000313" key="7">
    <source>
        <dbReference type="EMBL" id="MBD0413563.1"/>
    </source>
</evidence>
<evidence type="ECO:0000256" key="6">
    <source>
        <dbReference type="HAMAP-Rule" id="MF_00836"/>
    </source>
</evidence>
<dbReference type="SUPFAM" id="SSF52540">
    <property type="entry name" value="P-loop containing nucleoside triphosphate hydrolases"/>
    <property type="match status" value="1"/>
</dbReference>
<evidence type="ECO:0000256" key="2">
    <source>
        <dbReference type="ARBA" id="ARBA00005069"/>
    </source>
</evidence>
<dbReference type="AlphaFoldDB" id="A0A8J6U105"/>
<sequence>MNGTAATDPSPSRVSQPIGNGVFVAVVGPSGAGKDTVIEHARGHLADSCIIEFARRVITRPCDGQSEQHDSMTEDEFETAEKQGAFALAWKAHGLRYGIPASADAAIRDGRVVIANASRNEIARMRRRYATLIVAEITAEPEVLAERLAARGRESRAEVLARLARSKPGDLGPSVFRIDNSGTPDAAGDAFLRLVLQAAEHASRPVARKKSK</sequence>
<dbReference type="Gene3D" id="3.40.50.300">
    <property type="entry name" value="P-loop containing nucleotide triphosphate hydrolases"/>
    <property type="match status" value="1"/>
</dbReference>